<gene>
    <name evidence="2" type="ORF">Y900_024185</name>
</gene>
<dbReference type="OrthoDB" id="9761935at2"/>
<keyword evidence="3" id="KW-1185">Reference proteome</keyword>
<feature type="region of interest" description="Disordered" evidence="1">
    <location>
        <begin position="21"/>
        <end position="45"/>
    </location>
</feature>
<dbReference type="RefSeq" id="WP_036344778.1">
    <property type="nucleotide sequence ID" value="NZ_JALN02000001.1"/>
</dbReference>
<sequence>MTTITAHHADDDALQDRYEGVPLPAGALSGTPWTEDRDGSIARGFSGTSRVVTPTVRLWIAGDQASDGRVVDRRAYIHIKSEGFDPDALDVAGLRRLAAACTAAADEIDSLGTA</sequence>
<name>A0A064CQJ8_9MYCO</name>
<proteinExistence type="predicted"/>
<organism evidence="2 3">
    <name type="scientific">Mycolicibacterium aromaticivorans JS19b1 = JCM 16368</name>
    <dbReference type="NCBI Taxonomy" id="1440774"/>
    <lineage>
        <taxon>Bacteria</taxon>
        <taxon>Bacillati</taxon>
        <taxon>Actinomycetota</taxon>
        <taxon>Actinomycetes</taxon>
        <taxon>Mycobacteriales</taxon>
        <taxon>Mycobacteriaceae</taxon>
        <taxon>Mycolicibacterium</taxon>
    </lineage>
</organism>
<protein>
    <submittedName>
        <fullName evidence="2">Uncharacterized protein</fullName>
    </submittedName>
</protein>
<comment type="caution">
    <text evidence="2">The sequence shown here is derived from an EMBL/GenBank/DDBJ whole genome shotgun (WGS) entry which is preliminary data.</text>
</comment>
<dbReference type="Proteomes" id="UP000022835">
    <property type="component" value="Unassembled WGS sequence"/>
</dbReference>
<evidence type="ECO:0000313" key="2">
    <source>
        <dbReference type="EMBL" id="KDF01942.1"/>
    </source>
</evidence>
<accession>A0A064CQJ8</accession>
<dbReference type="EMBL" id="JALN02000001">
    <property type="protein sequence ID" value="KDF01942.1"/>
    <property type="molecule type" value="Genomic_DNA"/>
</dbReference>
<evidence type="ECO:0000256" key="1">
    <source>
        <dbReference type="SAM" id="MobiDB-lite"/>
    </source>
</evidence>
<evidence type="ECO:0000313" key="3">
    <source>
        <dbReference type="Proteomes" id="UP000022835"/>
    </source>
</evidence>
<dbReference type="AlphaFoldDB" id="A0A064CQJ8"/>
<reference evidence="2" key="1">
    <citation type="submission" date="2014-05" db="EMBL/GenBank/DDBJ databases">
        <title>Genome sequence of Mycobacterium aromaticivorans strain JS19b1T (= DSM 45407T).</title>
        <authorList>
            <person name="Kwak Y."/>
            <person name="Park G.-S."/>
            <person name="Li Q.X."/>
            <person name="Lee S.-E."/>
            <person name="Shin J.-H."/>
        </authorList>
    </citation>
    <scope>NUCLEOTIDE SEQUENCE [LARGE SCALE GENOMIC DNA]</scope>
    <source>
        <strain evidence="2">JS19b1</strain>
    </source>
</reference>